<comment type="caution">
    <text evidence="3">The sequence shown here is derived from an EMBL/GenBank/DDBJ whole genome shotgun (WGS) entry which is preliminary data.</text>
</comment>
<evidence type="ECO:0000313" key="3">
    <source>
        <dbReference type="EMBL" id="PJF36675.1"/>
    </source>
</evidence>
<name>A0A2M8PGL0_9CHLR</name>
<dbReference type="PANTHER" id="PTHR34136">
    <property type="match status" value="1"/>
</dbReference>
<dbReference type="EMBL" id="PGTM01000038">
    <property type="protein sequence ID" value="PJF36675.1"/>
    <property type="molecule type" value="Genomic_DNA"/>
</dbReference>
<dbReference type="InterPro" id="IPR004629">
    <property type="entry name" value="WecG_TagA_CpsF"/>
</dbReference>
<dbReference type="NCBIfam" id="TIGR00696">
    <property type="entry name" value="wecG_tagA_cpsF"/>
    <property type="match status" value="1"/>
</dbReference>
<dbReference type="CDD" id="cd06533">
    <property type="entry name" value="Glyco_transf_WecG_TagA"/>
    <property type="match status" value="1"/>
</dbReference>
<dbReference type="AlphaFoldDB" id="A0A2M8PGL0"/>
<keyword evidence="1" id="KW-0328">Glycosyltransferase</keyword>
<dbReference type="Pfam" id="PF03808">
    <property type="entry name" value="Glyco_tran_WecG"/>
    <property type="match status" value="1"/>
</dbReference>
<keyword evidence="2 3" id="KW-0808">Transferase</keyword>
<proteinExistence type="predicted"/>
<dbReference type="PANTHER" id="PTHR34136:SF1">
    <property type="entry name" value="UDP-N-ACETYL-D-MANNOSAMINURONIC ACID TRANSFERASE"/>
    <property type="match status" value="1"/>
</dbReference>
<reference evidence="3 4" key="1">
    <citation type="submission" date="2017-11" db="EMBL/GenBank/DDBJ databases">
        <title>Evolution of Phototrophy in the Chloroflexi Phylum Driven by Horizontal Gene Transfer.</title>
        <authorList>
            <person name="Ward L.M."/>
            <person name="Hemp J."/>
            <person name="Shih P.M."/>
            <person name="Mcglynn S.E."/>
            <person name="Fischer W."/>
        </authorList>
    </citation>
    <scope>NUCLEOTIDE SEQUENCE [LARGE SCALE GENOMIC DNA]</scope>
    <source>
        <strain evidence="3">JP3_13</strain>
    </source>
</reference>
<gene>
    <name evidence="3" type="ORF">CUN49_04235</name>
</gene>
<organism evidence="3 4">
    <name type="scientific">Candidatus Thermofonsia Clade 1 bacterium</name>
    <dbReference type="NCBI Taxonomy" id="2364210"/>
    <lineage>
        <taxon>Bacteria</taxon>
        <taxon>Bacillati</taxon>
        <taxon>Chloroflexota</taxon>
        <taxon>Candidatus Thermofontia</taxon>
        <taxon>Candidatus Thermofonsia Clade 1</taxon>
    </lineage>
</organism>
<dbReference type="GO" id="GO:0016758">
    <property type="term" value="F:hexosyltransferase activity"/>
    <property type="evidence" value="ECO:0007669"/>
    <property type="project" value="TreeGrafter"/>
</dbReference>
<protein>
    <submittedName>
        <fullName evidence="3">Glycosyltransferase</fullName>
    </submittedName>
</protein>
<evidence type="ECO:0000256" key="2">
    <source>
        <dbReference type="ARBA" id="ARBA00022679"/>
    </source>
</evidence>
<dbReference type="Proteomes" id="UP000229681">
    <property type="component" value="Unassembled WGS sequence"/>
</dbReference>
<evidence type="ECO:0000256" key="1">
    <source>
        <dbReference type="ARBA" id="ARBA00022676"/>
    </source>
</evidence>
<accession>A0A2M8PGL0</accession>
<evidence type="ECO:0000313" key="4">
    <source>
        <dbReference type="Proteomes" id="UP000229681"/>
    </source>
</evidence>
<sequence length="246" mass="27681">MAQALSLIASWIAAQRPNYVCVSNVHSIMSCQKDAELRTIHNRVGLVTPDGMPLVWLSRRAGYRHVERVYGPDLLLALCAYGLPHGYRHFFYGGGIGVAQRLAERLQARFPGLQVAGAFTPPFGTLSAAEDDRITRLLAHSGAHIIWVGLGMPKQERWMAAHTALLPQVLIGVGAAFDFHSGMKKQAPLWMQRYGLEWLFRLLSEPRRLWRRYLTTIPLFIALIAAQQLGLRRYQLSDEPLTQDRA</sequence>